<accession>A0A812CM31</accession>
<protein>
    <submittedName>
        <fullName evidence="4">DNAH</fullName>
    </submittedName>
</protein>
<feature type="region of interest" description="Disordered" evidence="2">
    <location>
        <begin position="1"/>
        <end position="24"/>
    </location>
</feature>
<evidence type="ECO:0000259" key="3">
    <source>
        <dbReference type="Pfam" id="PF08393"/>
    </source>
</evidence>
<dbReference type="InterPro" id="IPR042222">
    <property type="entry name" value="Dynein_2_N"/>
</dbReference>
<dbReference type="InterPro" id="IPR026983">
    <property type="entry name" value="DHC"/>
</dbReference>
<dbReference type="Proteomes" id="UP000597762">
    <property type="component" value="Unassembled WGS sequence"/>
</dbReference>
<evidence type="ECO:0000256" key="2">
    <source>
        <dbReference type="SAM" id="MobiDB-lite"/>
    </source>
</evidence>
<gene>
    <name evidence="4" type="ORF">SPHA_38061</name>
</gene>
<reference evidence="4" key="1">
    <citation type="submission" date="2021-01" db="EMBL/GenBank/DDBJ databases">
        <authorList>
            <person name="Li R."/>
            <person name="Bekaert M."/>
        </authorList>
    </citation>
    <scope>NUCLEOTIDE SEQUENCE</scope>
    <source>
        <strain evidence="4">Farmed</strain>
    </source>
</reference>
<dbReference type="OrthoDB" id="5593012at2759"/>
<keyword evidence="5" id="KW-1185">Reference proteome</keyword>
<keyword evidence="1" id="KW-0175">Coiled coil</keyword>
<evidence type="ECO:0000313" key="4">
    <source>
        <dbReference type="EMBL" id="CAE1273282.1"/>
    </source>
</evidence>
<dbReference type="InterPro" id="IPR013602">
    <property type="entry name" value="Dynein_heavy_linker"/>
</dbReference>
<dbReference type="GO" id="GO:0007018">
    <property type="term" value="P:microtubule-based movement"/>
    <property type="evidence" value="ECO:0007669"/>
    <property type="project" value="InterPro"/>
</dbReference>
<sequence>MSVDNSECPSPPKLHRLLPSLPPLPSTVKEPSTLYQIVVKNGTHPPIMDDMSWTLASPFKEQKHSVKPSDSIVNDDYEFSLRKAIVDYILKDPKEKARLHIAWIPQSFPQRVIRSPVPWHFTYIQMKEFNKQCLFYFLKFLEIHIKIDSYQDLMNEIALLYITVPLSMFCLDSTELNESLHNKANNLKQRIISFEVDENRRINKSICKRYDEISDKVSIIPTTTKELVETQAFLQQIMSSDEMKANVEHLDYLHKNLEAAQNELDDINTQEQLLGLEEIGVAAAKEYSLEKALSKMKSEWKDMYFEMVPYRETGISILSGIDDIQLLLDDHIVKAQTMKGSPFIKPFENEMKDWEEKLVSMFDIIEEWLKALTHHIHFLLCSLIHHN</sequence>
<dbReference type="GO" id="GO:0030286">
    <property type="term" value="C:dynein complex"/>
    <property type="evidence" value="ECO:0007669"/>
    <property type="project" value="InterPro"/>
</dbReference>
<dbReference type="PANTHER" id="PTHR45703">
    <property type="entry name" value="DYNEIN HEAVY CHAIN"/>
    <property type="match status" value="1"/>
</dbReference>
<dbReference type="PANTHER" id="PTHR45703:SF1">
    <property type="entry name" value="DYNEINS HEAVY CHAIN"/>
    <property type="match status" value="1"/>
</dbReference>
<proteinExistence type="predicted"/>
<dbReference type="GO" id="GO:0045505">
    <property type="term" value="F:dynein intermediate chain binding"/>
    <property type="evidence" value="ECO:0007669"/>
    <property type="project" value="InterPro"/>
</dbReference>
<feature type="coiled-coil region" evidence="1">
    <location>
        <begin position="250"/>
        <end position="277"/>
    </location>
</feature>
<dbReference type="EMBL" id="CAHIKZ030001722">
    <property type="protein sequence ID" value="CAE1273282.1"/>
    <property type="molecule type" value="Genomic_DNA"/>
</dbReference>
<evidence type="ECO:0000256" key="1">
    <source>
        <dbReference type="SAM" id="Coils"/>
    </source>
</evidence>
<dbReference type="Pfam" id="PF08393">
    <property type="entry name" value="DHC_N2"/>
    <property type="match status" value="1"/>
</dbReference>
<name>A0A812CM31_ACAPH</name>
<organism evidence="4 5">
    <name type="scientific">Acanthosepion pharaonis</name>
    <name type="common">Pharaoh cuttlefish</name>
    <name type="synonym">Sepia pharaonis</name>
    <dbReference type="NCBI Taxonomy" id="158019"/>
    <lineage>
        <taxon>Eukaryota</taxon>
        <taxon>Metazoa</taxon>
        <taxon>Spiralia</taxon>
        <taxon>Lophotrochozoa</taxon>
        <taxon>Mollusca</taxon>
        <taxon>Cephalopoda</taxon>
        <taxon>Coleoidea</taxon>
        <taxon>Decapodiformes</taxon>
        <taxon>Sepiida</taxon>
        <taxon>Sepiina</taxon>
        <taxon>Sepiidae</taxon>
        <taxon>Acanthosepion</taxon>
    </lineage>
</organism>
<dbReference type="GO" id="GO:0051959">
    <property type="term" value="F:dynein light intermediate chain binding"/>
    <property type="evidence" value="ECO:0007669"/>
    <property type="project" value="InterPro"/>
</dbReference>
<dbReference type="AlphaFoldDB" id="A0A812CM31"/>
<feature type="domain" description="Dynein heavy chain linker" evidence="3">
    <location>
        <begin position="180"/>
        <end position="370"/>
    </location>
</feature>
<evidence type="ECO:0000313" key="5">
    <source>
        <dbReference type="Proteomes" id="UP000597762"/>
    </source>
</evidence>
<comment type="caution">
    <text evidence="4">The sequence shown here is derived from an EMBL/GenBank/DDBJ whole genome shotgun (WGS) entry which is preliminary data.</text>
</comment>
<dbReference type="Gene3D" id="1.20.140.100">
    <property type="entry name" value="Dynein heavy chain, N-terminal domain 2"/>
    <property type="match status" value="1"/>
</dbReference>